<keyword evidence="1" id="KW-0812">Transmembrane</keyword>
<protein>
    <submittedName>
        <fullName evidence="2">Uncharacterized protein</fullName>
    </submittedName>
</protein>
<keyword evidence="1" id="KW-1133">Transmembrane helix</keyword>
<keyword evidence="1" id="KW-0472">Membrane</keyword>
<sequence length="65" mass="6770">MSQHNIVGSEAFEKAPFVYVRKVRPGGLRRRRARTALAFVAGAAVAVAFGAVATILAFGPALGIS</sequence>
<dbReference type="RefSeq" id="WP_021697418.1">
    <property type="nucleotide sequence ID" value="NZ_BATC01000024.1"/>
</dbReference>
<evidence type="ECO:0000313" key="2">
    <source>
        <dbReference type="EMBL" id="GAD59323.1"/>
    </source>
</evidence>
<dbReference type="EMBL" id="BATC01000024">
    <property type="protein sequence ID" value="GAD59323.1"/>
    <property type="molecule type" value="Genomic_DNA"/>
</dbReference>
<keyword evidence="3" id="KW-1185">Reference proteome</keyword>
<name>A0A8E0NBJ3_9CAUL</name>
<organism evidence="2 3">
    <name type="scientific">Brevundimonas abyssalis TAR-001</name>
    <dbReference type="NCBI Taxonomy" id="1391729"/>
    <lineage>
        <taxon>Bacteria</taxon>
        <taxon>Pseudomonadati</taxon>
        <taxon>Pseudomonadota</taxon>
        <taxon>Alphaproteobacteria</taxon>
        <taxon>Caulobacterales</taxon>
        <taxon>Caulobacteraceae</taxon>
        <taxon>Brevundimonas</taxon>
    </lineage>
</organism>
<accession>A0A8E0NBJ3</accession>
<reference evidence="3" key="1">
    <citation type="journal article" date="2013" name="Genome Announc.">
        <title>Draft Genome Sequence of the Dimorphic Prosthecate Bacterium Brevundimonas abyssalis TAR-001T.</title>
        <authorList>
            <person name="Tsubouchi T."/>
            <person name="Nishi S."/>
            <person name="Usui K."/>
            <person name="Shimane Y."/>
            <person name="Takaki Y."/>
            <person name="Maruyama T."/>
            <person name="Hatada Y."/>
        </authorList>
    </citation>
    <scope>NUCLEOTIDE SEQUENCE [LARGE SCALE GENOMIC DNA]</scope>
    <source>
        <strain evidence="3">TAR-001</strain>
    </source>
</reference>
<dbReference type="AlphaFoldDB" id="A0A8E0NBJ3"/>
<comment type="caution">
    <text evidence="2">The sequence shown here is derived from an EMBL/GenBank/DDBJ whole genome shotgun (WGS) entry which is preliminary data.</text>
</comment>
<feature type="transmembrane region" description="Helical" evidence="1">
    <location>
        <begin position="36"/>
        <end position="59"/>
    </location>
</feature>
<evidence type="ECO:0000256" key="1">
    <source>
        <dbReference type="SAM" id="Phobius"/>
    </source>
</evidence>
<evidence type="ECO:0000313" key="3">
    <source>
        <dbReference type="Proteomes" id="UP000016569"/>
    </source>
</evidence>
<proteinExistence type="predicted"/>
<dbReference type="Proteomes" id="UP000016569">
    <property type="component" value="Unassembled WGS sequence"/>
</dbReference>
<gene>
    <name evidence="2" type="ORF">MBEBAB_1573</name>
</gene>